<evidence type="ECO:0000256" key="5">
    <source>
        <dbReference type="ARBA" id="ARBA00022723"/>
    </source>
</evidence>
<comment type="function">
    <text evidence="11">Recycles cytidine and 2-deoxycytidine for uridine and 2-deoxyuridine synthesis, respectively. Catalyzes the hydrolytic deamination of cytidine and 2-deoxycytidine to form, respectively, uridine and 2-deoxyuridine.</text>
</comment>
<protein>
    <recommendedName>
        <fullName evidence="4">Cytidine deaminase</fullName>
        <ecNumber evidence="3">3.5.4.5</ecNumber>
    </recommendedName>
    <alternativeName>
        <fullName evidence="8">Cytidine aminohydrolase</fullName>
    </alternativeName>
</protein>
<comment type="catalytic activity">
    <reaction evidence="10">
        <text>cytidine + H2O + H(+) = uridine + NH4(+)</text>
        <dbReference type="Rhea" id="RHEA:16069"/>
        <dbReference type="ChEBI" id="CHEBI:15377"/>
        <dbReference type="ChEBI" id="CHEBI:15378"/>
        <dbReference type="ChEBI" id="CHEBI:16704"/>
        <dbReference type="ChEBI" id="CHEBI:17562"/>
        <dbReference type="ChEBI" id="CHEBI:28938"/>
        <dbReference type="EC" id="3.5.4.5"/>
    </reaction>
</comment>
<evidence type="ECO:0000313" key="13">
    <source>
        <dbReference type="EMBL" id="AVM00041.1"/>
    </source>
</evidence>
<dbReference type="Gene3D" id="3.40.140.10">
    <property type="entry name" value="Cytidine Deaminase, domain 2"/>
    <property type="match status" value="1"/>
</dbReference>
<keyword evidence="6" id="KW-0378">Hydrolase</keyword>
<comment type="similarity">
    <text evidence="2">Belongs to the cytidine and deoxycytidylate deaminase family.</text>
</comment>
<dbReference type="EC" id="3.5.4.5" evidence="3"/>
<evidence type="ECO:0000256" key="7">
    <source>
        <dbReference type="ARBA" id="ARBA00022833"/>
    </source>
</evidence>
<evidence type="ECO:0000256" key="11">
    <source>
        <dbReference type="ARBA" id="ARBA00056327"/>
    </source>
</evidence>
<dbReference type="FunFam" id="3.40.140.10:FF:000008">
    <property type="entry name" value="Cytidine deaminase"/>
    <property type="match status" value="1"/>
</dbReference>
<proteinExistence type="inferred from homology"/>
<dbReference type="CDD" id="cd01283">
    <property type="entry name" value="cytidine_deaminase"/>
    <property type="match status" value="1"/>
</dbReference>
<evidence type="ECO:0000256" key="9">
    <source>
        <dbReference type="ARBA" id="ARBA00049252"/>
    </source>
</evidence>
<feature type="domain" description="CMP/dCMP-type deaminase" evidence="12">
    <location>
        <begin position="18"/>
        <end position="140"/>
    </location>
</feature>
<dbReference type="PANTHER" id="PTHR11644">
    <property type="entry name" value="CYTIDINE DEAMINASE"/>
    <property type="match status" value="1"/>
</dbReference>
<dbReference type="Proteomes" id="UP000239814">
    <property type="component" value="Chromosome"/>
</dbReference>
<dbReference type="GO" id="GO:0042802">
    <property type="term" value="F:identical protein binding"/>
    <property type="evidence" value="ECO:0007669"/>
    <property type="project" value="UniProtKB-ARBA"/>
</dbReference>
<dbReference type="KEGG" id="git:C6V83_06915"/>
<dbReference type="GO" id="GO:0004126">
    <property type="term" value="F:cytidine deaminase activity"/>
    <property type="evidence" value="ECO:0007669"/>
    <property type="project" value="UniProtKB-EC"/>
</dbReference>
<reference evidence="13 14" key="1">
    <citation type="submission" date="2018-03" db="EMBL/GenBank/DDBJ databases">
        <title>Characteristics and genome of n-alkane degrading marine bacteria Gordonia iterans isolated from crude oil contaminated in Tae-an, South Korea.</title>
        <authorList>
            <person name="Lee S.-S."/>
            <person name="Kim H."/>
        </authorList>
    </citation>
    <scope>NUCLEOTIDE SEQUENCE [LARGE SCALE GENOMIC DNA]</scope>
    <source>
        <strain evidence="13 14">Co17</strain>
    </source>
</reference>
<dbReference type="InterPro" id="IPR016193">
    <property type="entry name" value="Cytidine_deaminase-like"/>
</dbReference>
<organism evidence="13 14">
    <name type="scientific">Gordonia iterans</name>
    <dbReference type="NCBI Taxonomy" id="1004901"/>
    <lineage>
        <taxon>Bacteria</taxon>
        <taxon>Bacillati</taxon>
        <taxon>Actinomycetota</taxon>
        <taxon>Actinomycetes</taxon>
        <taxon>Mycobacteriales</taxon>
        <taxon>Gordoniaceae</taxon>
        <taxon>Gordonia</taxon>
    </lineage>
</organism>
<dbReference type="EMBL" id="CP027433">
    <property type="protein sequence ID" value="AVM00041.1"/>
    <property type="molecule type" value="Genomic_DNA"/>
</dbReference>
<dbReference type="AlphaFoldDB" id="A0A2S0KEH9"/>
<evidence type="ECO:0000256" key="4">
    <source>
        <dbReference type="ARBA" id="ARBA00018266"/>
    </source>
</evidence>
<dbReference type="PANTHER" id="PTHR11644:SF2">
    <property type="entry name" value="CYTIDINE DEAMINASE"/>
    <property type="match status" value="1"/>
</dbReference>
<keyword evidence="14" id="KW-1185">Reference proteome</keyword>
<name>A0A2S0KEH9_9ACTN</name>
<dbReference type="InterPro" id="IPR016192">
    <property type="entry name" value="APOBEC/CMP_deaminase_Zn-bd"/>
</dbReference>
<dbReference type="PROSITE" id="PS51747">
    <property type="entry name" value="CYT_DCMP_DEAMINASES_2"/>
    <property type="match status" value="1"/>
</dbReference>
<evidence type="ECO:0000256" key="8">
    <source>
        <dbReference type="ARBA" id="ARBA00032005"/>
    </source>
</evidence>
<dbReference type="PROSITE" id="PS00903">
    <property type="entry name" value="CYT_DCMP_DEAMINASES_1"/>
    <property type="match status" value="1"/>
</dbReference>
<dbReference type="InterPro" id="IPR050202">
    <property type="entry name" value="Cyt/Deoxycyt_deaminase"/>
</dbReference>
<dbReference type="GO" id="GO:0008270">
    <property type="term" value="F:zinc ion binding"/>
    <property type="evidence" value="ECO:0007669"/>
    <property type="project" value="InterPro"/>
</dbReference>
<dbReference type="GO" id="GO:0072527">
    <property type="term" value="P:pyrimidine-containing compound metabolic process"/>
    <property type="evidence" value="ECO:0007669"/>
    <property type="project" value="UniProtKB-ARBA"/>
</dbReference>
<dbReference type="GO" id="GO:0005829">
    <property type="term" value="C:cytosol"/>
    <property type="evidence" value="ECO:0007669"/>
    <property type="project" value="TreeGrafter"/>
</dbReference>
<dbReference type="GO" id="GO:0055086">
    <property type="term" value="P:nucleobase-containing small molecule metabolic process"/>
    <property type="evidence" value="ECO:0007669"/>
    <property type="project" value="UniProtKB-ARBA"/>
</dbReference>
<comment type="catalytic activity">
    <reaction evidence="9">
        <text>2'-deoxycytidine + H2O + H(+) = 2'-deoxyuridine + NH4(+)</text>
        <dbReference type="Rhea" id="RHEA:13433"/>
        <dbReference type="ChEBI" id="CHEBI:15377"/>
        <dbReference type="ChEBI" id="CHEBI:15378"/>
        <dbReference type="ChEBI" id="CHEBI:15698"/>
        <dbReference type="ChEBI" id="CHEBI:16450"/>
        <dbReference type="ChEBI" id="CHEBI:28938"/>
        <dbReference type="EC" id="3.5.4.5"/>
    </reaction>
</comment>
<dbReference type="Pfam" id="PF00383">
    <property type="entry name" value="dCMP_cyt_deam_1"/>
    <property type="match status" value="1"/>
</dbReference>
<sequence length="149" mass="15453">MPYLLVSRDKGEPMSSEIDFAALRQAAQRVMTRAYAPYSGFAVGAAGVSEEGHIVAGCNVENVSYGLGVCAEVALVAGAVSSGVRRLRAVSVCDADGRILTPCGRCRQVLLEFGGEGLLVDSARGPRALAELLPEAFGPGDLARVEGGR</sequence>
<evidence type="ECO:0000256" key="6">
    <source>
        <dbReference type="ARBA" id="ARBA00022801"/>
    </source>
</evidence>
<comment type="cofactor">
    <cofactor evidence="1">
        <name>Zn(2+)</name>
        <dbReference type="ChEBI" id="CHEBI:29105"/>
    </cofactor>
</comment>
<gene>
    <name evidence="13" type="ORF">C6V83_06915</name>
</gene>
<dbReference type="SUPFAM" id="SSF53927">
    <property type="entry name" value="Cytidine deaminase-like"/>
    <property type="match status" value="1"/>
</dbReference>
<dbReference type="InterPro" id="IPR002125">
    <property type="entry name" value="CMP_dCMP_dom"/>
</dbReference>
<dbReference type="NCBIfam" id="NF004064">
    <property type="entry name" value="PRK05578.1"/>
    <property type="match status" value="1"/>
</dbReference>
<evidence type="ECO:0000256" key="10">
    <source>
        <dbReference type="ARBA" id="ARBA00049558"/>
    </source>
</evidence>
<accession>A0A2S0KEH9</accession>
<evidence type="ECO:0000256" key="3">
    <source>
        <dbReference type="ARBA" id="ARBA00012783"/>
    </source>
</evidence>
<keyword evidence="5" id="KW-0479">Metal-binding</keyword>
<keyword evidence="7" id="KW-0862">Zinc</keyword>
<evidence type="ECO:0000313" key="14">
    <source>
        <dbReference type="Proteomes" id="UP000239814"/>
    </source>
</evidence>
<evidence type="ECO:0000259" key="12">
    <source>
        <dbReference type="PROSITE" id="PS51747"/>
    </source>
</evidence>
<evidence type="ECO:0000256" key="1">
    <source>
        <dbReference type="ARBA" id="ARBA00001947"/>
    </source>
</evidence>
<evidence type="ECO:0000256" key="2">
    <source>
        <dbReference type="ARBA" id="ARBA00006576"/>
    </source>
</evidence>